<dbReference type="InterPro" id="IPR036396">
    <property type="entry name" value="Cyt_P450_sf"/>
</dbReference>
<dbReference type="Gene3D" id="1.10.630.10">
    <property type="entry name" value="Cytochrome P450"/>
    <property type="match status" value="1"/>
</dbReference>
<evidence type="ECO:0008006" key="6">
    <source>
        <dbReference type="Google" id="ProtNLM"/>
    </source>
</evidence>
<dbReference type="AlphaFoldDB" id="A0AAP0C3U1"/>
<sequence length="113" mass="11822">MELVILAVSSIAFFFCLLHGIELHHKSRLPPGPAGLPIIGNLLDLGPKPHESLAKLPNKHGPLMTIRLGSIPTVVASTPDAATEILQRNDEAYSGRNVPDAVSALVGGAVDSS</sequence>
<dbReference type="Proteomes" id="UP001408789">
    <property type="component" value="Unassembled WGS sequence"/>
</dbReference>
<dbReference type="InterPro" id="IPR001128">
    <property type="entry name" value="Cyt_P450"/>
</dbReference>
<dbReference type="Pfam" id="PF00067">
    <property type="entry name" value="p450"/>
    <property type="match status" value="1"/>
</dbReference>
<dbReference type="GO" id="GO:0004497">
    <property type="term" value="F:monooxygenase activity"/>
    <property type="evidence" value="ECO:0007669"/>
    <property type="project" value="InterPro"/>
</dbReference>
<dbReference type="GO" id="GO:0016705">
    <property type="term" value="F:oxidoreductase activity, acting on paired donors, with incorporation or reduction of molecular oxygen"/>
    <property type="evidence" value="ECO:0007669"/>
    <property type="project" value="InterPro"/>
</dbReference>
<dbReference type="SUPFAM" id="SSF48264">
    <property type="entry name" value="Cytochrome P450"/>
    <property type="match status" value="1"/>
</dbReference>
<gene>
    <name evidence="4" type="ORF">SSX86_033230</name>
</gene>
<accession>A0AAP0C3U1</accession>
<evidence type="ECO:0000256" key="3">
    <source>
        <dbReference type="ARBA" id="ARBA00023004"/>
    </source>
</evidence>
<keyword evidence="3" id="KW-0408">Iron</keyword>
<dbReference type="PANTHER" id="PTHR47950:SF42">
    <property type="entry name" value="GERANIOL 8-HYDROXYLASE"/>
    <property type="match status" value="1"/>
</dbReference>
<organism evidence="4 5">
    <name type="scientific">Deinandra increscens subsp. villosa</name>
    <dbReference type="NCBI Taxonomy" id="3103831"/>
    <lineage>
        <taxon>Eukaryota</taxon>
        <taxon>Viridiplantae</taxon>
        <taxon>Streptophyta</taxon>
        <taxon>Embryophyta</taxon>
        <taxon>Tracheophyta</taxon>
        <taxon>Spermatophyta</taxon>
        <taxon>Magnoliopsida</taxon>
        <taxon>eudicotyledons</taxon>
        <taxon>Gunneridae</taxon>
        <taxon>Pentapetalae</taxon>
        <taxon>asterids</taxon>
        <taxon>campanulids</taxon>
        <taxon>Asterales</taxon>
        <taxon>Asteraceae</taxon>
        <taxon>Asteroideae</taxon>
        <taxon>Heliantheae alliance</taxon>
        <taxon>Madieae</taxon>
        <taxon>Madiinae</taxon>
        <taxon>Deinandra</taxon>
    </lineage>
</organism>
<keyword evidence="2" id="KW-0479">Metal-binding</keyword>
<protein>
    <recommendedName>
        <fullName evidence="6">Cytochrome P450 76AD1-like protein</fullName>
    </recommendedName>
</protein>
<comment type="similarity">
    <text evidence="1">Belongs to the cytochrome P450 family.</text>
</comment>
<reference evidence="4 5" key="1">
    <citation type="submission" date="2024-04" db="EMBL/GenBank/DDBJ databases">
        <title>The reference genome of an endangered Asteraceae, Deinandra increscens subsp. villosa, native to the Central Coast of California.</title>
        <authorList>
            <person name="Guilliams M."/>
            <person name="Hasenstab-Lehman K."/>
            <person name="Meyer R."/>
            <person name="Mcevoy S."/>
        </authorList>
    </citation>
    <scope>NUCLEOTIDE SEQUENCE [LARGE SCALE GENOMIC DNA]</scope>
    <source>
        <tissue evidence="4">Leaf</tissue>
    </source>
</reference>
<evidence type="ECO:0000313" key="5">
    <source>
        <dbReference type="Proteomes" id="UP001408789"/>
    </source>
</evidence>
<keyword evidence="5" id="KW-1185">Reference proteome</keyword>
<evidence type="ECO:0000256" key="1">
    <source>
        <dbReference type="ARBA" id="ARBA00010617"/>
    </source>
</evidence>
<evidence type="ECO:0000256" key="2">
    <source>
        <dbReference type="ARBA" id="ARBA00022723"/>
    </source>
</evidence>
<dbReference type="EMBL" id="JBCNJP010027032">
    <property type="protein sequence ID" value="KAK9047808.1"/>
    <property type="molecule type" value="Genomic_DNA"/>
</dbReference>
<dbReference type="GO" id="GO:0005506">
    <property type="term" value="F:iron ion binding"/>
    <property type="evidence" value="ECO:0007669"/>
    <property type="project" value="InterPro"/>
</dbReference>
<proteinExistence type="inferred from homology"/>
<name>A0AAP0C3U1_9ASTR</name>
<evidence type="ECO:0000313" key="4">
    <source>
        <dbReference type="EMBL" id="KAK9047808.1"/>
    </source>
</evidence>
<dbReference type="PANTHER" id="PTHR47950">
    <property type="entry name" value="CYTOCHROME P450, FAMILY 76, SUBFAMILY C, POLYPEPTIDE 5-RELATED"/>
    <property type="match status" value="1"/>
</dbReference>
<comment type="caution">
    <text evidence="4">The sequence shown here is derived from an EMBL/GenBank/DDBJ whole genome shotgun (WGS) entry which is preliminary data.</text>
</comment>
<dbReference type="GO" id="GO:0020037">
    <property type="term" value="F:heme binding"/>
    <property type="evidence" value="ECO:0007669"/>
    <property type="project" value="InterPro"/>
</dbReference>